<protein>
    <recommendedName>
        <fullName evidence="3">Probable S-methyl-5'-thioinosine phosphorylase</fullName>
        <ecNumber evidence="3">2.4.2.44</ecNumber>
    </recommendedName>
    <alternativeName>
        <fullName evidence="3">5'-methylthioinosine phosphorylase</fullName>
        <shortName evidence="3">MTI phosphorylase</shortName>
        <shortName evidence="3">MTIP</shortName>
    </alternativeName>
</protein>
<evidence type="ECO:0000256" key="3">
    <source>
        <dbReference type="HAMAP-Rule" id="MF_01963"/>
    </source>
</evidence>
<feature type="binding site" evidence="3">
    <location>
        <begin position="46"/>
        <end position="47"/>
    </location>
    <ligand>
        <name>phosphate</name>
        <dbReference type="ChEBI" id="CHEBI:43474"/>
    </ligand>
</feature>
<proteinExistence type="inferred from homology"/>
<keyword evidence="3" id="KW-0660">Purine salvage</keyword>
<keyword evidence="1 3" id="KW-0328">Glycosyltransferase</keyword>
<dbReference type="Gene3D" id="3.40.50.1580">
    <property type="entry name" value="Nucleoside phosphorylase domain"/>
    <property type="match status" value="1"/>
</dbReference>
<feature type="site" description="Important for substrate specificity" evidence="3">
    <location>
        <position position="155"/>
    </location>
</feature>
<comment type="subunit">
    <text evidence="3">Homotrimer.</text>
</comment>
<feature type="binding site" evidence="3">
    <location>
        <position position="173"/>
    </location>
    <ligand>
        <name>phosphate</name>
        <dbReference type="ChEBI" id="CHEBI:43474"/>
    </ligand>
</feature>
<comment type="pathway">
    <text evidence="3">Purine metabolism; purine nucleoside salvage.</text>
</comment>
<dbReference type="CDD" id="cd09010">
    <property type="entry name" value="MTAP_SsMTAPII_like_MTIP"/>
    <property type="match status" value="1"/>
</dbReference>
<name>A0ABT5X592_9EURY</name>
<comment type="catalytic activity">
    <reaction evidence="3">
        <text>S-methyl-5'-thioinosine + phosphate = 5-(methylsulfanyl)-alpha-D-ribose 1-phosphate + hypoxanthine</text>
        <dbReference type="Rhea" id="RHEA:30643"/>
        <dbReference type="ChEBI" id="CHEBI:17368"/>
        <dbReference type="ChEBI" id="CHEBI:43474"/>
        <dbReference type="ChEBI" id="CHEBI:48595"/>
        <dbReference type="ChEBI" id="CHEBI:58533"/>
        <dbReference type="EC" id="2.4.2.44"/>
    </reaction>
</comment>
<feature type="domain" description="Nucleoside phosphorylase" evidence="4">
    <location>
        <begin position="4"/>
        <end position="229"/>
    </location>
</feature>
<comment type="miscellaneous">
    <text evidence="3">Although this enzyme belongs to the family of MTA phosphorylases based on sequence homology, it has been shown that conserved amino acid substitutions in the substrate binding pocket convert the substrate specificity of this enzyme from 6-aminopurines to 6-oxopurines.</text>
</comment>
<dbReference type="RefSeq" id="WP_316965622.1">
    <property type="nucleotide sequence ID" value="NZ_JARFPK010000004.1"/>
</dbReference>
<organism evidence="5 6">
    <name type="scientific">Candidatus Methanocrinis natronophilus</name>
    <dbReference type="NCBI Taxonomy" id="3033396"/>
    <lineage>
        <taxon>Archaea</taxon>
        <taxon>Methanobacteriati</taxon>
        <taxon>Methanobacteriota</taxon>
        <taxon>Stenosarchaea group</taxon>
        <taxon>Methanomicrobia</taxon>
        <taxon>Methanotrichales</taxon>
        <taxon>Methanotrichaceae</taxon>
        <taxon>Methanocrinis</taxon>
    </lineage>
</organism>
<evidence type="ECO:0000313" key="6">
    <source>
        <dbReference type="Proteomes" id="UP001220010"/>
    </source>
</evidence>
<gene>
    <name evidence="5" type="ORF">P0O15_01535</name>
</gene>
<feature type="binding site" evidence="3">
    <location>
        <position position="11"/>
    </location>
    <ligand>
        <name>phosphate</name>
        <dbReference type="ChEBI" id="CHEBI:43474"/>
    </ligand>
</feature>
<comment type="caution">
    <text evidence="5">The sequence shown here is derived from an EMBL/GenBank/DDBJ whole genome shotgun (WGS) entry which is preliminary data.</text>
</comment>
<dbReference type="InterPro" id="IPR010044">
    <property type="entry name" value="MTAP"/>
</dbReference>
<reference evidence="5 6" key="1">
    <citation type="submission" date="2023-03" db="EMBL/GenBank/DDBJ databases">
        <title>WGS of Methanotrichaceae archaeon Mx.</title>
        <authorList>
            <person name="Sorokin D.Y."/>
            <person name="Merkel A.Y."/>
        </authorList>
    </citation>
    <scope>NUCLEOTIDE SEQUENCE [LARGE SCALE GENOMIC DNA]</scope>
    <source>
        <strain evidence="5 6">Mx</strain>
    </source>
</reference>
<dbReference type="HAMAP" id="MF_01963">
    <property type="entry name" value="MTAP"/>
    <property type="match status" value="1"/>
</dbReference>
<dbReference type="EMBL" id="JARFPK010000004">
    <property type="protein sequence ID" value="MDF0589861.1"/>
    <property type="molecule type" value="Genomic_DNA"/>
</dbReference>
<evidence type="ECO:0000259" key="4">
    <source>
        <dbReference type="Pfam" id="PF01048"/>
    </source>
</evidence>
<dbReference type="InterPro" id="IPR035994">
    <property type="entry name" value="Nucleoside_phosphorylase_sf"/>
</dbReference>
<feature type="binding site" evidence="3">
    <location>
        <begin position="196"/>
        <end position="198"/>
    </location>
    <ligand>
        <name>substrate</name>
    </ligand>
</feature>
<dbReference type="PANTHER" id="PTHR42679:SF2">
    <property type="entry name" value="S-METHYL-5'-THIOADENOSINE PHOSPHORYLASE"/>
    <property type="match status" value="1"/>
</dbReference>
<dbReference type="SUPFAM" id="SSF53167">
    <property type="entry name" value="Purine and uridine phosphorylases"/>
    <property type="match status" value="1"/>
</dbReference>
<evidence type="ECO:0000256" key="2">
    <source>
        <dbReference type="ARBA" id="ARBA00022679"/>
    </source>
</evidence>
<evidence type="ECO:0000313" key="5">
    <source>
        <dbReference type="EMBL" id="MDF0589861.1"/>
    </source>
</evidence>
<comment type="function">
    <text evidence="3">Catalyzes the reversible phosphorylation of S-methyl-5'-thioinosine (MTI) to hypoxanthine and 5-methylthioribose-1-phosphate. Involved in the breakdown of S-methyl-5'-thioadenosine (MTA), a major by-product of polyamine biosynthesis. Catabolism of (MTA) occurs via deamination to MTI and phosphorolysis to hypoxanthine.</text>
</comment>
<evidence type="ECO:0000256" key="1">
    <source>
        <dbReference type="ARBA" id="ARBA00022676"/>
    </source>
</evidence>
<keyword evidence="2 3" id="KW-0808">Transferase</keyword>
<comment type="similarity">
    <text evidence="3">Belongs to the PNP/MTAP phosphorylase family. MTAP subfamily.</text>
</comment>
<accession>A0ABT5X592</accession>
<comment type="caution">
    <text evidence="3">Lacks conserved residue(s) required for the propagation of feature annotation.</text>
</comment>
<dbReference type="InterPro" id="IPR000845">
    <property type="entry name" value="Nucleoside_phosphorylase_d"/>
</dbReference>
<dbReference type="Pfam" id="PF01048">
    <property type="entry name" value="PNP_UDP_1"/>
    <property type="match status" value="1"/>
</dbReference>
<feature type="binding site" evidence="3">
    <location>
        <position position="172"/>
    </location>
    <ligand>
        <name>substrate</name>
    </ligand>
</feature>
<dbReference type="PANTHER" id="PTHR42679">
    <property type="entry name" value="S-METHYL-5'-THIOADENOSINE PHOSPHORYLASE"/>
    <property type="match status" value="1"/>
</dbReference>
<dbReference type="EC" id="2.4.2.44" evidence="3"/>
<dbReference type="Proteomes" id="UP001220010">
    <property type="component" value="Unassembled WGS sequence"/>
</dbReference>
<sequence>MDSKVAVIGGTGVEMVGEAIGIDTPFGWVEAKDGEVAGDGLLFIPRHGEVHLPPHRVNYRALLWAAKAWGARRVISTNTVGSMSWHPVGSYVIPDDFVDFTKSRASTFFEEEAVHVDLTAPYCPEVRRVLVDGAKAASGLVSGGVYVCTEGPHLESPAQIRMLRRFGDVVGMTGYPEVVLARELELCYASICIVTNPAAGMRKDSMSAAEITAEMERSSGLLMEIIAAAASKIPEERGCSCGRALAEARL</sequence>
<keyword evidence="6" id="KW-1185">Reference proteome</keyword>
<feature type="site" description="Important for substrate specificity" evidence="3">
    <location>
        <position position="208"/>
    </location>
</feature>